<name>A0A3A3A976_9EURO</name>
<dbReference type="InterPro" id="IPR027546">
    <property type="entry name" value="Sirtuin_class_III"/>
</dbReference>
<keyword evidence="4" id="KW-0479">Metal-binding</keyword>
<accession>A0A3A3A976</accession>
<dbReference type="GO" id="GO:0046872">
    <property type="term" value="F:metal ion binding"/>
    <property type="evidence" value="ECO:0007669"/>
    <property type="project" value="UniProtKB-KW"/>
</dbReference>
<feature type="region of interest" description="Disordered" evidence="5">
    <location>
        <begin position="159"/>
        <end position="205"/>
    </location>
</feature>
<keyword evidence="4" id="KW-0862">Zinc</keyword>
<dbReference type="EMBL" id="MVGC01000034">
    <property type="protein sequence ID" value="RJE25911.1"/>
    <property type="molecule type" value="Genomic_DNA"/>
</dbReference>
<dbReference type="Pfam" id="PF02146">
    <property type="entry name" value="SIR2"/>
    <property type="match status" value="1"/>
</dbReference>
<reference evidence="8" key="1">
    <citation type="submission" date="2017-02" db="EMBL/GenBank/DDBJ databases">
        <authorList>
            <person name="Tafer H."/>
            <person name="Lopandic K."/>
        </authorList>
    </citation>
    <scope>NUCLEOTIDE SEQUENCE [LARGE SCALE GENOMIC DNA]</scope>
    <source>
        <strain evidence="8">CBS 366.77</strain>
    </source>
</reference>
<proteinExistence type="inferred from homology"/>
<dbReference type="PROSITE" id="PS50305">
    <property type="entry name" value="SIRTUIN"/>
    <property type="match status" value="1"/>
</dbReference>
<evidence type="ECO:0000256" key="1">
    <source>
        <dbReference type="ARBA" id="ARBA00006924"/>
    </source>
</evidence>
<dbReference type="SUPFAM" id="SSF52467">
    <property type="entry name" value="DHS-like NAD/FAD-binding domain"/>
    <property type="match status" value="1"/>
</dbReference>
<comment type="caution">
    <text evidence="7">The sequence shown here is derived from an EMBL/GenBank/DDBJ whole genome shotgun (WGS) entry which is preliminary data.</text>
</comment>
<evidence type="ECO:0000313" key="8">
    <source>
        <dbReference type="Proteomes" id="UP000266188"/>
    </source>
</evidence>
<dbReference type="OrthoDB" id="424302at2759"/>
<dbReference type="GO" id="GO:0036055">
    <property type="term" value="F:protein-succinyllysine desuccinylase activity"/>
    <property type="evidence" value="ECO:0007669"/>
    <property type="project" value="InterPro"/>
</dbReference>
<dbReference type="InterPro" id="IPR029035">
    <property type="entry name" value="DHS-like_NAD/FAD-binding_dom"/>
</dbReference>
<feature type="active site" description="Proton acceptor" evidence="4">
    <location>
        <position position="127"/>
    </location>
</feature>
<comment type="similarity">
    <text evidence="1">Belongs to the sirtuin family. Class I subfamily.</text>
</comment>
<dbReference type="GO" id="GO:0036054">
    <property type="term" value="F:protein-malonyllysine demalonylase activity"/>
    <property type="evidence" value="ECO:0007669"/>
    <property type="project" value="InterPro"/>
</dbReference>
<dbReference type="InterPro" id="IPR003000">
    <property type="entry name" value="Sirtuin"/>
</dbReference>
<keyword evidence="2" id="KW-0808">Transferase</keyword>
<feature type="binding site" evidence="4">
    <location>
        <position position="220"/>
    </location>
    <ligand>
        <name>Zn(2+)</name>
        <dbReference type="ChEBI" id="CHEBI:29105"/>
    </ligand>
</feature>
<keyword evidence="3" id="KW-0520">NAD</keyword>
<evidence type="ECO:0000313" key="7">
    <source>
        <dbReference type="EMBL" id="RJE25911.1"/>
    </source>
</evidence>
<feature type="binding site" evidence="4">
    <location>
        <position position="223"/>
    </location>
    <ligand>
        <name>Zn(2+)</name>
        <dbReference type="ChEBI" id="CHEBI:29105"/>
    </ligand>
</feature>
<feature type="binding site" evidence="4">
    <location>
        <position position="140"/>
    </location>
    <ligand>
        <name>Zn(2+)</name>
        <dbReference type="ChEBI" id="CHEBI:29105"/>
    </ligand>
</feature>
<evidence type="ECO:0000256" key="3">
    <source>
        <dbReference type="ARBA" id="ARBA00023027"/>
    </source>
</evidence>
<evidence type="ECO:0000256" key="5">
    <source>
        <dbReference type="SAM" id="MobiDB-lite"/>
    </source>
</evidence>
<dbReference type="CDD" id="cd01412">
    <property type="entry name" value="SIRT5_Af1_CobB"/>
    <property type="match status" value="1"/>
</dbReference>
<dbReference type="PANTHER" id="PTHR11085:SF10">
    <property type="entry name" value="NAD-DEPENDENT PROTEIN DEACYLASE SIRTUIN-5, MITOCHONDRIAL-RELATED"/>
    <property type="match status" value="1"/>
</dbReference>
<dbReference type="InterPro" id="IPR050134">
    <property type="entry name" value="NAD-dep_sirtuin_deacylases"/>
</dbReference>
<evidence type="ECO:0000259" key="6">
    <source>
        <dbReference type="PROSITE" id="PS50305"/>
    </source>
</evidence>
<keyword evidence="8" id="KW-1185">Reference proteome</keyword>
<evidence type="ECO:0000256" key="2">
    <source>
        <dbReference type="ARBA" id="ARBA00022679"/>
    </source>
</evidence>
<feature type="domain" description="Deacetylase sirtuin-type" evidence="6">
    <location>
        <begin position="4"/>
        <end position="325"/>
    </location>
</feature>
<organism evidence="7 8">
    <name type="scientific">Aspergillus sclerotialis</name>
    <dbReference type="NCBI Taxonomy" id="2070753"/>
    <lineage>
        <taxon>Eukaryota</taxon>
        <taxon>Fungi</taxon>
        <taxon>Dikarya</taxon>
        <taxon>Ascomycota</taxon>
        <taxon>Pezizomycotina</taxon>
        <taxon>Eurotiomycetes</taxon>
        <taxon>Eurotiomycetidae</taxon>
        <taxon>Eurotiales</taxon>
        <taxon>Aspergillaceae</taxon>
        <taxon>Aspergillus</taxon>
        <taxon>Aspergillus subgen. Polypaecilum</taxon>
    </lineage>
</organism>
<dbReference type="Proteomes" id="UP000266188">
    <property type="component" value="Unassembled WGS sequence"/>
</dbReference>
<feature type="binding site" evidence="4">
    <location>
        <position position="135"/>
    </location>
    <ligand>
        <name>Zn(2+)</name>
        <dbReference type="ChEBI" id="CHEBI:29105"/>
    </ligand>
</feature>
<sequence length="326" mass="35413">MASSAIPAADLKSFSEYLKGCKRIIALLGAGISASSGLPTFRGAGGLWRSYDATDLATPEAFEAYPDLVWQFYSYRRHMALKAKPNPAHYALAELAKKNKEFITLSQNVDGLSQRANHPTDQLHLLHGSLFNVKCTSFYCKYSRDNDFTDPIVPALAIPRGAEPEISTGDKTGEESSKSLHSALESGKEQWTEQSGGAELDISDENVPIPELSREVLPRCPNCKDGLLRPGVVWFGEPLPMHTLRAIDQWLGAGDVDLILVIGTSSRVYPAAGYVDKARMKGARVAVVNMDRNDVGSSGLMAGDWFFQGDAGVIVPEILKEVIGDL</sequence>
<dbReference type="Gene3D" id="3.40.50.1220">
    <property type="entry name" value="TPP-binding domain"/>
    <property type="match status" value="2"/>
</dbReference>
<dbReference type="STRING" id="2070753.A0A3A3A976"/>
<dbReference type="InterPro" id="IPR026590">
    <property type="entry name" value="Ssirtuin_cat_dom"/>
</dbReference>
<gene>
    <name evidence="7" type="ORF">PHISCL_01753</name>
</gene>
<dbReference type="GO" id="GO:0070403">
    <property type="term" value="F:NAD+ binding"/>
    <property type="evidence" value="ECO:0007669"/>
    <property type="project" value="InterPro"/>
</dbReference>
<evidence type="ECO:0000256" key="4">
    <source>
        <dbReference type="PROSITE-ProRule" id="PRU00236"/>
    </source>
</evidence>
<dbReference type="GO" id="GO:0005634">
    <property type="term" value="C:nucleus"/>
    <property type="evidence" value="ECO:0007669"/>
    <property type="project" value="TreeGrafter"/>
</dbReference>
<dbReference type="PANTHER" id="PTHR11085">
    <property type="entry name" value="NAD-DEPENDENT PROTEIN DEACYLASE SIRTUIN-5, MITOCHONDRIAL-RELATED"/>
    <property type="match status" value="1"/>
</dbReference>
<dbReference type="GO" id="GO:0017136">
    <property type="term" value="F:histone deacetylase activity, NAD-dependent"/>
    <property type="evidence" value="ECO:0007669"/>
    <property type="project" value="TreeGrafter"/>
</dbReference>
<protein>
    <recommendedName>
        <fullName evidence="6">Deacetylase sirtuin-type domain-containing protein</fullName>
    </recommendedName>
</protein>
<dbReference type="AlphaFoldDB" id="A0A3A3A976"/>